<sequence>MHKALDVIGLPIICLQTGETIGSVRDILCDLEWHVLGIVLSESNWFQSGTFIPVEHIHAVGEDFLTVAGKDTISSLQQIAEATVGLVCGKNKLKGKSVITEDGKFLGKIEDVYFSTNWEKLVAYELSNGWIADVTSGRKRLSAPASLVFGEENLIVPNSIRMQA</sequence>
<keyword evidence="3" id="KW-1185">Reference proteome</keyword>
<evidence type="ECO:0000313" key="2">
    <source>
        <dbReference type="EMBL" id="MBM7589963.1"/>
    </source>
</evidence>
<evidence type="ECO:0000259" key="1">
    <source>
        <dbReference type="Pfam" id="PF05239"/>
    </source>
</evidence>
<dbReference type="Proteomes" id="UP000717624">
    <property type="component" value="Unassembled WGS sequence"/>
</dbReference>
<dbReference type="AlphaFoldDB" id="A0A938XYH1"/>
<dbReference type="InterPro" id="IPR027275">
    <property type="entry name" value="PRC-brl_dom"/>
</dbReference>
<evidence type="ECO:0000313" key="3">
    <source>
        <dbReference type="Proteomes" id="UP000717624"/>
    </source>
</evidence>
<organism evidence="2 3">
    <name type="scientific">Brevibacillus fulvus</name>
    <dbReference type="NCBI Taxonomy" id="1125967"/>
    <lineage>
        <taxon>Bacteria</taxon>
        <taxon>Bacillati</taxon>
        <taxon>Bacillota</taxon>
        <taxon>Bacilli</taxon>
        <taxon>Bacillales</taxon>
        <taxon>Paenibacillaceae</taxon>
        <taxon>Brevibacillus</taxon>
    </lineage>
</organism>
<dbReference type="InterPro" id="IPR011033">
    <property type="entry name" value="PRC_barrel-like_sf"/>
</dbReference>
<accession>A0A938XYH1</accession>
<dbReference type="SUPFAM" id="SSF50346">
    <property type="entry name" value="PRC-barrel domain"/>
    <property type="match status" value="2"/>
</dbReference>
<comment type="caution">
    <text evidence="2">The sequence shown here is derived from an EMBL/GenBank/DDBJ whole genome shotgun (WGS) entry which is preliminary data.</text>
</comment>
<dbReference type="Pfam" id="PF05239">
    <property type="entry name" value="PRC"/>
    <property type="match status" value="2"/>
</dbReference>
<proteinExistence type="predicted"/>
<feature type="domain" description="PRC-barrel" evidence="1">
    <location>
        <begin position="91"/>
        <end position="131"/>
    </location>
</feature>
<dbReference type="EMBL" id="JAFBEB010000004">
    <property type="protein sequence ID" value="MBM7589963.1"/>
    <property type="molecule type" value="Genomic_DNA"/>
</dbReference>
<dbReference type="RefSeq" id="WP_204517674.1">
    <property type="nucleotide sequence ID" value="NZ_BAABIN010000007.1"/>
</dbReference>
<feature type="domain" description="PRC-barrel" evidence="1">
    <location>
        <begin position="6"/>
        <end position="67"/>
    </location>
</feature>
<name>A0A938XYH1_9BACL</name>
<reference evidence="2" key="1">
    <citation type="submission" date="2021-01" db="EMBL/GenBank/DDBJ databases">
        <title>Genomic Encyclopedia of Type Strains, Phase IV (KMG-IV): sequencing the most valuable type-strain genomes for metagenomic binning, comparative biology and taxonomic classification.</title>
        <authorList>
            <person name="Goeker M."/>
        </authorList>
    </citation>
    <scope>NUCLEOTIDE SEQUENCE</scope>
    <source>
        <strain evidence="2">DSM 25523</strain>
    </source>
</reference>
<dbReference type="Gene3D" id="2.30.30.240">
    <property type="entry name" value="PRC-barrel domain"/>
    <property type="match status" value="2"/>
</dbReference>
<gene>
    <name evidence="2" type="ORF">JOD01_001564</name>
</gene>
<protein>
    <submittedName>
        <fullName evidence="2">Uncharacterized protein YrrD</fullName>
    </submittedName>
</protein>